<name>A0ABR6KDT8_9SPHN</name>
<proteinExistence type="predicted"/>
<sequence>MIAAFLDDIRDHDMIRPRRMAERLRLPLTRLAKLAQLNRNTMAAKPGSPTVQARLGEIVRIIARAAELSGDEGRAIIWFRHQPLPGFGKTPE</sequence>
<organism evidence="1 2">
    <name type="scientific">Sphingomonas yabuuchiae</name>
    <dbReference type="NCBI Taxonomy" id="172044"/>
    <lineage>
        <taxon>Bacteria</taxon>
        <taxon>Pseudomonadati</taxon>
        <taxon>Pseudomonadota</taxon>
        <taxon>Alphaproteobacteria</taxon>
        <taxon>Sphingomonadales</taxon>
        <taxon>Sphingomonadaceae</taxon>
        <taxon>Sphingomonas</taxon>
    </lineage>
</organism>
<dbReference type="Proteomes" id="UP000584663">
    <property type="component" value="Unassembled WGS sequence"/>
</dbReference>
<evidence type="ECO:0000313" key="2">
    <source>
        <dbReference type="Proteomes" id="UP000584663"/>
    </source>
</evidence>
<evidence type="ECO:0000313" key="1">
    <source>
        <dbReference type="EMBL" id="MBB4611298.1"/>
    </source>
</evidence>
<dbReference type="RefSeq" id="WP_240456323.1">
    <property type="nucleotide sequence ID" value="NZ_JACHNX010000024.1"/>
</dbReference>
<accession>A0ABR6KDT8</accession>
<protein>
    <submittedName>
        <fullName evidence="1">Uncharacterized protein (DUF2384 family)</fullName>
    </submittedName>
</protein>
<gene>
    <name evidence="1" type="ORF">GGQ89_003545</name>
</gene>
<comment type="caution">
    <text evidence="1">The sequence shown here is derived from an EMBL/GenBank/DDBJ whole genome shotgun (WGS) entry which is preliminary data.</text>
</comment>
<reference evidence="1 2" key="1">
    <citation type="submission" date="2020-08" db="EMBL/GenBank/DDBJ databases">
        <title>Genomic Encyclopedia of Type Strains, Phase IV (KMG-IV): sequencing the most valuable type-strain genomes for metagenomic binning, comparative biology and taxonomic classification.</title>
        <authorList>
            <person name="Goeker M."/>
        </authorList>
    </citation>
    <scope>NUCLEOTIDE SEQUENCE [LARGE SCALE GENOMIC DNA]</scope>
    <source>
        <strain evidence="1 2">DSM 14562</strain>
    </source>
</reference>
<keyword evidence="2" id="KW-1185">Reference proteome</keyword>
<dbReference type="EMBL" id="JACHNX010000024">
    <property type="protein sequence ID" value="MBB4611298.1"/>
    <property type="molecule type" value="Genomic_DNA"/>
</dbReference>